<dbReference type="GO" id="GO:0003925">
    <property type="term" value="F:G protein activity"/>
    <property type="evidence" value="ECO:0007669"/>
    <property type="project" value="UniProtKB-EC"/>
</dbReference>
<keyword evidence="16" id="KW-0449">Lipoprotein</keyword>
<dbReference type="InterPro" id="IPR027417">
    <property type="entry name" value="P-loop_NTPase"/>
</dbReference>
<dbReference type="InterPro" id="IPR041837">
    <property type="entry name" value="Rab27a/b"/>
</dbReference>
<dbReference type="InterPro" id="IPR053848">
    <property type="entry name" value="IMS_HHH_1"/>
</dbReference>
<keyword evidence="6" id="KW-0488">Methylation</keyword>
<dbReference type="FunFam" id="3.40.1170.60:FF:000006">
    <property type="entry name" value="DNA polymerase iota"/>
    <property type="match status" value="1"/>
</dbReference>
<dbReference type="SMART" id="SM00175">
    <property type="entry name" value="RAB"/>
    <property type="match status" value="1"/>
</dbReference>
<organism evidence="19 20">
    <name type="scientific">Oryzias javanicus</name>
    <name type="common">Javanese ricefish</name>
    <name type="synonym">Aplocheilus javanicus</name>
    <dbReference type="NCBI Taxonomy" id="123683"/>
    <lineage>
        <taxon>Eukaryota</taxon>
        <taxon>Metazoa</taxon>
        <taxon>Chordata</taxon>
        <taxon>Craniata</taxon>
        <taxon>Vertebrata</taxon>
        <taxon>Euteleostomi</taxon>
        <taxon>Actinopterygii</taxon>
        <taxon>Neopterygii</taxon>
        <taxon>Teleostei</taxon>
        <taxon>Neoteleostei</taxon>
        <taxon>Acanthomorphata</taxon>
        <taxon>Ovalentaria</taxon>
        <taxon>Atherinomorphae</taxon>
        <taxon>Beloniformes</taxon>
        <taxon>Adrianichthyidae</taxon>
        <taxon>Oryziinae</taxon>
        <taxon>Oryzias</taxon>
    </lineage>
</organism>
<reference evidence="19 20" key="1">
    <citation type="submission" date="2018-11" db="EMBL/GenBank/DDBJ databases">
        <authorList>
            <person name="Lopez-Roques C."/>
            <person name="Donnadieu C."/>
            <person name="Bouchez O."/>
            <person name="Klopp C."/>
            <person name="Cabau C."/>
            <person name="Zahm M."/>
        </authorList>
    </citation>
    <scope>NUCLEOTIDE SEQUENCE [LARGE SCALE GENOMIC DNA]</scope>
    <source>
        <strain evidence="19">RS831</strain>
        <tissue evidence="19">Whole body</tissue>
    </source>
</reference>
<dbReference type="GO" id="GO:0016020">
    <property type="term" value="C:membrane"/>
    <property type="evidence" value="ECO:0007669"/>
    <property type="project" value="UniProtKB-SubCell"/>
</dbReference>
<dbReference type="CDD" id="cd04127">
    <property type="entry name" value="Rab27A"/>
    <property type="match status" value="1"/>
</dbReference>
<dbReference type="PROSITE" id="PS51419">
    <property type="entry name" value="RAB"/>
    <property type="match status" value="1"/>
</dbReference>
<dbReference type="InterPro" id="IPR005225">
    <property type="entry name" value="Small_GTP-bd"/>
</dbReference>
<gene>
    <name evidence="19" type="ORF">OJAV_G00085220</name>
</gene>
<proteinExistence type="inferred from homology"/>
<dbReference type="PROSITE" id="PS50173">
    <property type="entry name" value="UMUC"/>
    <property type="match status" value="1"/>
</dbReference>
<comment type="subcellular location">
    <subcellularLocation>
        <location evidence="1">Late endosome</location>
    </subcellularLocation>
    <subcellularLocation>
        <location evidence="2">Membrane</location>
        <topology evidence="2">Lipid-anchor</topology>
    </subcellularLocation>
</comment>
<accession>A0A437CYZ7</accession>
<keyword evidence="13" id="KW-0342">GTP-binding</keyword>
<dbReference type="Gene3D" id="1.10.150.20">
    <property type="entry name" value="5' to 3' exonuclease, C-terminal subdomain"/>
    <property type="match status" value="1"/>
</dbReference>
<keyword evidence="8" id="KW-0808">Transferase</keyword>
<keyword evidence="11" id="KW-0378">Hydrolase</keyword>
<evidence type="ECO:0000256" key="11">
    <source>
        <dbReference type="ARBA" id="ARBA00022801"/>
    </source>
</evidence>
<evidence type="ECO:0000256" key="14">
    <source>
        <dbReference type="ARBA" id="ARBA00023136"/>
    </source>
</evidence>
<dbReference type="GO" id="GO:0003887">
    <property type="term" value="F:DNA-directed DNA polymerase activity"/>
    <property type="evidence" value="ECO:0007669"/>
    <property type="project" value="InterPro"/>
</dbReference>
<keyword evidence="15" id="KW-1015">Disulfide bond</keyword>
<keyword evidence="14" id="KW-0472">Membrane</keyword>
<evidence type="ECO:0000256" key="13">
    <source>
        <dbReference type="ARBA" id="ARBA00023134"/>
    </source>
</evidence>
<dbReference type="InterPro" id="IPR043128">
    <property type="entry name" value="Rev_trsase/Diguanyl_cyclase"/>
</dbReference>
<name>A0A437CYZ7_ORYJA</name>
<evidence type="ECO:0000256" key="1">
    <source>
        <dbReference type="ARBA" id="ARBA00004603"/>
    </source>
</evidence>
<dbReference type="FunFam" id="3.30.70.270:FF:000013">
    <property type="entry name" value="Polymerase (DNA directed) iota"/>
    <property type="match status" value="1"/>
</dbReference>
<evidence type="ECO:0000256" key="3">
    <source>
        <dbReference type="ARBA" id="ARBA00006270"/>
    </source>
</evidence>
<evidence type="ECO:0000256" key="9">
    <source>
        <dbReference type="ARBA" id="ARBA00022741"/>
    </source>
</evidence>
<dbReference type="PROSITE" id="PS51421">
    <property type="entry name" value="RAS"/>
    <property type="match status" value="1"/>
</dbReference>
<dbReference type="PRINTS" id="PR00449">
    <property type="entry name" value="RASTRNSFRMNG"/>
</dbReference>
<dbReference type="AlphaFoldDB" id="A0A437CYZ7"/>
<keyword evidence="7" id="KW-0237">DNA synthesis</keyword>
<feature type="region of interest" description="Disordered" evidence="17">
    <location>
        <begin position="442"/>
        <end position="519"/>
    </location>
</feature>
<dbReference type="GO" id="GO:0005525">
    <property type="term" value="F:GTP binding"/>
    <property type="evidence" value="ECO:0007669"/>
    <property type="project" value="UniProtKB-KW"/>
</dbReference>
<dbReference type="FunFam" id="3.40.50.300:FF:000402">
    <property type="entry name" value="Ras-related protein Rab-27A"/>
    <property type="match status" value="1"/>
</dbReference>
<evidence type="ECO:0000256" key="5">
    <source>
        <dbReference type="ARBA" id="ARBA00011984"/>
    </source>
</evidence>
<dbReference type="SMART" id="SM00173">
    <property type="entry name" value="RAS"/>
    <property type="match status" value="1"/>
</dbReference>
<dbReference type="GO" id="GO:0019985">
    <property type="term" value="P:translesion synthesis"/>
    <property type="evidence" value="ECO:0007669"/>
    <property type="project" value="TreeGrafter"/>
</dbReference>
<feature type="compositionally biased region" description="Basic and acidic residues" evidence="17">
    <location>
        <begin position="487"/>
        <end position="497"/>
    </location>
</feature>
<evidence type="ECO:0000256" key="7">
    <source>
        <dbReference type="ARBA" id="ARBA00022634"/>
    </source>
</evidence>
<comment type="similarity">
    <text evidence="3">Belongs to the small GTPase superfamily. Rab family.</text>
</comment>
<dbReference type="GO" id="GO:0006281">
    <property type="term" value="P:DNA repair"/>
    <property type="evidence" value="ECO:0007669"/>
    <property type="project" value="InterPro"/>
</dbReference>
<dbReference type="SUPFAM" id="SSF100879">
    <property type="entry name" value="Lesion bypass DNA polymerase (Y-family), little finger domain"/>
    <property type="match status" value="1"/>
</dbReference>
<feature type="compositionally biased region" description="Acidic residues" evidence="17">
    <location>
        <begin position="1"/>
        <end position="12"/>
    </location>
</feature>
<dbReference type="PANTHER" id="PTHR46404">
    <property type="entry name" value="DNA POLYMERASE IOTA"/>
    <property type="match status" value="1"/>
</dbReference>
<dbReference type="FunFam" id="3.30.1490.100:FF:000003">
    <property type="entry name" value="Polymerase (DNA directed) iota"/>
    <property type="match status" value="1"/>
</dbReference>
<evidence type="ECO:0000256" key="4">
    <source>
        <dbReference type="ARBA" id="ARBA00010945"/>
    </source>
</evidence>
<dbReference type="NCBIfam" id="TIGR00231">
    <property type="entry name" value="small_GTP"/>
    <property type="match status" value="1"/>
</dbReference>
<feature type="domain" description="UmuC" evidence="18">
    <location>
        <begin position="42"/>
        <end position="253"/>
    </location>
</feature>
<dbReference type="GO" id="GO:0003684">
    <property type="term" value="F:damaged DNA binding"/>
    <property type="evidence" value="ECO:0007669"/>
    <property type="project" value="InterPro"/>
</dbReference>
<dbReference type="Gene3D" id="3.30.70.270">
    <property type="match status" value="1"/>
</dbReference>
<evidence type="ECO:0000256" key="6">
    <source>
        <dbReference type="ARBA" id="ARBA00022481"/>
    </source>
</evidence>
<dbReference type="Pfam" id="PF00071">
    <property type="entry name" value="Ras"/>
    <property type="match status" value="1"/>
</dbReference>
<dbReference type="Pfam" id="PF14377">
    <property type="entry name" value="UBM"/>
    <property type="match status" value="2"/>
</dbReference>
<comment type="similarity">
    <text evidence="4">Belongs to the DNA polymerase type-Y family.</text>
</comment>
<dbReference type="InterPro" id="IPR043502">
    <property type="entry name" value="DNA/RNA_pol_sf"/>
</dbReference>
<dbReference type="InterPro" id="IPR025527">
    <property type="entry name" value="HUWE1/Rev1_UBM"/>
</dbReference>
<dbReference type="Pfam" id="PF21999">
    <property type="entry name" value="IMS_HHH_1"/>
    <property type="match status" value="1"/>
</dbReference>
<evidence type="ECO:0000256" key="17">
    <source>
        <dbReference type="SAM" id="MobiDB-lite"/>
    </source>
</evidence>
<sequence length="944" mass="103621">MDSSEEELDGDDGQWRSRFVDSEQPATSGMSVNKTSGGHRVILHFDLDCFYAQVEMIRDPSLRDVPLGIQQKYIIVTCNYVARERGVTKLMSVTDAKEKCPELVLVRGEDLTLYREVSHQVTELLASFSPLVERLGFDENFVDVTEMVEKRMAAKPPPEEFSFSGHVYNHSDAQVRAADHPRLALGSHIAAELRGAVHGRLGLTGCAGVASNKLLAKLASSSFKPNQQTVLLQDDVGHIMDSLGGVRKVPGVGHQTAKRLLQLGVVSVKELQLLPLSDLVKEFGGAVGQRLKNLSLGVDDSPVTPSGAPQSLSDEDSFKKMSSTHEVLQKIQQLLGSLVERMQKDGRRPQTFRLTVRRYTPTNKWFSRESRQCPIPAHLGRKICSGGAEDAVGPLVSLAMKLFHKLVDGAAAFHLTLINVCFSNLQSRAAAAAAGGKGAITAFFPQNRSPGKRGTSRTQDSSSPSEDGCCSGRPAAVPRGRSSGSEGESHGSERTRSFFDAPPETSDVPRGAQGCSSLPANVDPEVFQALPEEIQQELLGSAFLNSSSSTSTCSSGAAALRLSSDKPSKTFTEKSLDAEKFWKEPGPGPERLTGSRTSPEEAAFCPSPDRELPGNVDPVVFSQLPAGIQRELRSEWKQQKPVLKVPSSKRVRVQTLPLESSPQQRKKSFFPLQLHLGPSGLKLLPKSHGRRGEGGRRCAVGRRPIKRFRRTAADLDGPGYFLKVLLSGAMVDWDYDYLIKLLALGDSGAGKTTFLYRYTDNKFHRRFTTTVGIDFREKRVVYLGTGADGTSERSFRVHLQLWDTAGQERFRSLTTAFFRDAMGFLLMFDLTNQQSFVNVRNWMSQLQANAYCDSPDVVLVGTKADLKDMRNVHARQARELAERYSIPYFETSALTGVGVEQAVTALLNLVMRRMEQGAYGSEPNGSRTCSHEVEEAPVRRRCAC</sequence>
<keyword evidence="9" id="KW-0547">Nucleotide-binding</keyword>
<dbReference type="PANTHER" id="PTHR46404:SF1">
    <property type="entry name" value="DNA POLYMERASE IOTA"/>
    <property type="match status" value="1"/>
</dbReference>
<dbReference type="SUPFAM" id="SSF52540">
    <property type="entry name" value="P-loop containing nucleoside triphosphate hydrolases"/>
    <property type="match status" value="1"/>
</dbReference>
<dbReference type="InterPro" id="IPR017961">
    <property type="entry name" value="DNA_pol_Y-fam_little_finger"/>
</dbReference>
<evidence type="ECO:0000256" key="10">
    <source>
        <dbReference type="ARBA" id="ARBA00022753"/>
    </source>
</evidence>
<dbReference type="SMART" id="SM00176">
    <property type="entry name" value="RAN"/>
    <property type="match status" value="1"/>
</dbReference>
<dbReference type="Proteomes" id="UP000283210">
    <property type="component" value="Chromosome 9"/>
</dbReference>
<dbReference type="InterPro" id="IPR001126">
    <property type="entry name" value="UmuC"/>
</dbReference>
<evidence type="ECO:0000256" key="16">
    <source>
        <dbReference type="ARBA" id="ARBA00023288"/>
    </source>
</evidence>
<evidence type="ECO:0000256" key="15">
    <source>
        <dbReference type="ARBA" id="ARBA00023157"/>
    </source>
</evidence>
<dbReference type="SMART" id="SM00174">
    <property type="entry name" value="RHO"/>
    <property type="match status" value="1"/>
</dbReference>
<evidence type="ECO:0000313" key="20">
    <source>
        <dbReference type="Proteomes" id="UP000283210"/>
    </source>
</evidence>
<feature type="region of interest" description="Disordered" evidence="17">
    <location>
        <begin position="1"/>
        <end position="33"/>
    </location>
</feature>
<keyword evidence="10" id="KW-0967">Endosome</keyword>
<dbReference type="SMART" id="SM00177">
    <property type="entry name" value="ARF"/>
    <property type="match status" value="1"/>
</dbReference>
<evidence type="ECO:0000259" key="18">
    <source>
        <dbReference type="PROSITE" id="PS50173"/>
    </source>
</evidence>
<dbReference type="Gene3D" id="3.40.50.300">
    <property type="entry name" value="P-loop containing nucleotide triphosphate hydrolases"/>
    <property type="match status" value="1"/>
</dbReference>
<evidence type="ECO:0000313" key="19">
    <source>
        <dbReference type="EMBL" id="RVE67792.1"/>
    </source>
</evidence>
<evidence type="ECO:0000256" key="2">
    <source>
        <dbReference type="ARBA" id="ARBA00004635"/>
    </source>
</evidence>
<dbReference type="PROSITE" id="PS51420">
    <property type="entry name" value="RHO"/>
    <property type="match status" value="1"/>
</dbReference>
<dbReference type="InterPro" id="IPR036775">
    <property type="entry name" value="DNA_pol_Y-fam_lit_finger_sf"/>
</dbReference>
<dbReference type="EMBL" id="CM012445">
    <property type="protein sequence ID" value="RVE67792.1"/>
    <property type="molecule type" value="Genomic_DNA"/>
</dbReference>
<dbReference type="InterPro" id="IPR001806">
    <property type="entry name" value="Small_GTPase"/>
</dbReference>
<evidence type="ECO:0000256" key="12">
    <source>
        <dbReference type="ARBA" id="ARBA00022990"/>
    </source>
</evidence>
<dbReference type="GO" id="GO:0005770">
    <property type="term" value="C:late endosome"/>
    <property type="evidence" value="ECO:0007669"/>
    <property type="project" value="UniProtKB-SubCell"/>
</dbReference>
<dbReference type="Gene3D" id="3.30.1490.100">
    <property type="entry name" value="DNA polymerase, Y-family, little finger domain"/>
    <property type="match status" value="1"/>
</dbReference>
<feature type="region of interest" description="Disordered" evidence="17">
    <location>
        <begin position="581"/>
        <end position="609"/>
    </location>
</feature>
<dbReference type="EC" id="3.6.5.2" evidence="5"/>
<keyword evidence="12" id="KW-0007">Acetylation</keyword>
<feature type="compositionally biased region" description="Polar residues" evidence="17">
    <location>
        <begin position="456"/>
        <end position="465"/>
    </location>
</feature>
<protein>
    <recommendedName>
        <fullName evidence="5">small monomeric GTPase</fullName>
        <ecNumber evidence="5">3.6.5.2</ecNumber>
    </recommendedName>
</protein>
<dbReference type="SUPFAM" id="SSF56672">
    <property type="entry name" value="DNA/RNA polymerases"/>
    <property type="match status" value="1"/>
</dbReference>
<dbReference type="Gene3D" id="3.40.1170.60">
    <property type="match status" value="1"/>
</dbReference>
<evidence type="ECO:0000256" key="8">
    <source>
        <dbReference type="ARBA" id="ARBA00022679"/>
    </source>
</evidence>
<dbReference type="OrthoDB" id="447129at2759"/>
<reference evidence="19 20" key="2">
    <citation type="submission" date="2019-01" db="EMBL/GenBank/DDBJ databases">
        <title>A chromosome length genome reference of the Java medaka (oryzias javanicus).</title>
        <authorList>
            <person name="Herpin A."/>
            <person name="Takehana Y."/>
            <person name="Naruse K."/>
            <person name="Ansai S."/>
            <person name="Kawaguchi M."/>
        </authorList>
    </citation>
    <scope>NUCLEOTIDE SEQUENCE [LARGE SCALE GENOMIC DNA]</scope>
    <source>
        <strain evidence="19">RS831</strain>
        <tissue evidence="19">Whole body</tissue>
    </source>
</reference>
<dbReference type="Pfam" id="PF00817">
    <property type="entry name" value="IMS"/>
    <property type="match status" value="1"/>
</dbReference>
<dbReference type="Gene3D" id="6.10.250.1630">
    <property type="match status" value="2"/>
</dbReference>
<feature type="compositionally biased region" description="Polar residues" evidence="17">
    <location>
        <begin position="24"/>
        <end position="33"/>
    </location>
</feature>
<keyword evidence="20" id="KW-1185">Reference proteome</keyword>
<dbReference type="Pfam" id="PF11799">
    <property type="entry name" value="IMS_C"/>
    <property type="match status" value="1"/>
</dbReference>